<feature type="transmembrane region" description="Helical" evidence="6">
    <location>
        <begin position="162"/>
        <end position="183"/>
    </location>
</feature>
<keyword evidence="5 6" id="KW-0472">Membrane</keyword>
<feature type="transmembrane region" description="Helical" evidence="6">
    <location>
        <begin position="132"/>
        <end position="150"/>
    </location>
</feature>
<evidence type="ECO:0000256" key="6">
    <source>
        <dbReference type="SAM" id="Phobius"/>
    </source>
</evidence>
<name>A0ABT3T684_9GAMM</name>
<keyword evidence="3 6" id="KW-0812">Transmembrane</keyword>
<keyword evidence="8" id="KW-1185">Reference proteome</keyword>
<dbReference type="EMBL" id="SHNO01000001">
    <property type="protein sequence ID" value="MCX2977793.1"/>
    <property type="molecule type" value="Genomic_DNA"/>
</dbReference>
<feature type="transmembrane region" description="Helical" evidence="6">
    <location>
        <begin position="12"/>
        <end position="31"/>
    </location>
</feature>
<dbReference type="RefSeq" id="WP_279249500.1">
    <property type="nucleotide sequence ID" value="NZ_SHNO01000001.1"/>
</dbReference>
<comment type="subcellular location">
    <subcellularLocation>
        <location evidence="1">Cell membrane</location>
        <topology evidence="1">Multi-pass membrane protein</topology>
    </subcellularLocation>
</comment>
<keyword evidence="4 6" id="KW-1133">Transmembrane helix</keyword>
<dbReference type="PANTHER" id="PTHR39087:SF2">
    <property type="entry name" value="UPF0104 MEMBRANE PROTEIN MJ1595"/>
    <property type="match status" value="1"/>
</dbReference>
<organism evidence="7 8">
    <name type="scientific">Candidatus Marimicrobium litorale</name>
    <dbReference type="NCBI Taxonomy" id="2518991"/>
    <lineage>
        <taxon>Bacteria</taxon>
        <taxon>Pseudomonadati</taxon>
        <taxon>Pseudomonadota</taxon>
        <taxon>Gammaproteobacteria</taxon>
        <taxon>Cellvibrionales</taxon>
        <taxon>Halieaceae</taxon>
        <taxon>Marimicrobium</taxon>
    </lineage>
</organism>
<dbReference type="Pfam" id="PF03706">
    <property type="entry name" value="LPG_synthase_TM"/>
    <property type="match status" value="1"/>
</dbReference>
<protein>
    <submittedName>
        <fullName evidence="7">Flippase-like domain-containing protein</fullName>
    </submittedName>
</protein>
<gene>
    <name evidence="7" type="ORF">EYC82_10555</name>
</gene>
<feature type="transmembrane region" description="Helical" evidence="6">
    <location>
        <begin position="251"/>
        <end position="277"/>
    </location>
</feature>
<evidence type="ECO:0000256" key="5">
    <source>
        <dbReference type="ARBA" id="ARBA00023136"/>
    </source>
</evidence>
<evidence type="ECO:0000256" key="3">
    <source>
        <dbReference type="ARBA" id="ARBA00022692"/>
    </source>
</evidence>
<evidence type="ECO:0000313" key="8">
    <source>
        <dbReference type="Proteomes" id="UP001143304"/>
    </source>
</evidence>
<evidence type="ECO:0000256" key="1">
    <source>
        <dbReference type="ARBA" id="ARBA00004651"/>
    </source>
</evidence>
<evidence type="ECO:0000256" key="2">
    <source>
        <dbReference type="ARBA" id="ARBA00022475"/>
    </source>
</evidence>
<evidence type="ECO:0000256" key="4">
    <source>
        <dbReference type="ARBA" id="ARBA00022989"/>
    </source>
</evidence>
<sequence length="330" mass="35237">MTRASKPIFQSRPVQLTLGLLIGGVFLYLSIRNVSWDTFTAELASIKPAWIILALTLYWVELGARVIRWRVLLSHLQTPVSDRQISIAFISGCAANNILPAKLGEALRADLLGRLANVSRVAAFGSIIVERLFDMMAILGMTAWGIWFATTAHPDTLAEVKHGLTLIAAPVAALTVVVCFLATRQNNPINLRIKALTETAQNLVKGLNALRHPSSYVKLVISSGVIWSLNSITMWCILMALGVQLNASQTILLIGLTGIAAAIPAAPAGIGTLQYAFHLASVLFDFAPSVALVAATLVQLVLLGSATAVGALAYSFAVSHHLLADKSAQQ</sequence>
<accession>A0ABT3T684</accession>
<reference evidence="7" key="1">
    <citation type="submission" date="2019-02" db="EMBL/GenBank/DDBJ databases">
        <authorList>
            <person name="Li S.-H."/>
        </authorList>
    </citation>
    <scope>NUCLEOTIDE SEQUENCE</scope>
    <source>
        <strain evidence="7">IMCC11814</strain>
    </source>
</reference>
<dbReference type="NCBIfam" id="TIGR00374">
    <property type="entry name" value="flippase-like domain"/>
    <property type="match status" value="1"/>
</dbReference>
<feature type="transmembrane region" description="Helical" evidence="6">
    <location>
        <begin position="289"/>
        <end position="317"/>
    </location>
</feature>
<comment type="caution">
    <text evidence="7">The sequence shown here is derived from an EMBL/GenBank/DDBJ whole genome shotgun (WGS) entry which is preliminary data.</text>
</comment>
<dbReference type="PANTHER" id="PTHR39087">
    <property type="entry name" value="UPF0104 MEMBRANE PROTEIN MJ1595"/>
    <property type="match status" value="1"/>
</dbReference>
<evidence type="ECO:0000313" key="7">
    <source>
        <dbReference type="EMBL" id="MCX2977793.1"/>
    </source>
</evidence>
<dbReference type="InterPro" id="IPR022791">
    <property type="entry name" value="L-PG_synthase/AglD"/>
</dbReference>
<feature type="transmembrane region" description="Helical" evidence="6">
    <location>
        <begin position="219"/>
        <end position="245"/>
    </location>
</feature>
<dbReference type="Proteomes" id="UP001143304">
    <property type="component" value="Unassembled WGS sequence"/>
</dbReference>
<keyword evidence="2" id="KW-1003">Cell membrane</keyword>
<proteinExistence type="predicted"/>